<dbReference type="SUPFAM" id="SSF49785">
    <property type="entry name" value="Galactose-binding domain-like"/>
    <property type="match status" value="4"/>
</dbReference>
<dbReference type="InterPro" id="IPR013783">
    <property type="entry name" value="Ig-like_fold"/>
</dbReference>
<evidence type="ECO:0000256" key="3">
    <source>
        <dbReference type="ARBA" id="ARBA00023295"/>
    </source>
</evidence>
<evidence type="ECO:0000259" key="5">
    <source>
        <dbReference type="PROSITE" id="PS50022"/>
    </source>
</evidence>
<dbReference type="Pfam" id="PF00703">
    <property type="entry name" value="Glyco_hydro_2"/>
    <property type="match status" value="1"/>
</dbReference>
<dbReference type="SUPFAM" id="SSF51445">
    <property type="entry name" value="(Trans)glycosidases"/>
    <property type="match status" value="1"/>
</dbReference>
<dbReference type="Pfam" id="PF22666">
    <property type="entry name" value="Glyco_hydro_2_N2"/>
    <property type="match status" value="1"/>
</dbReference>
<dbReference type="Proteomes" id="UP000219612">
    <property type="component" value="Unassembled WGS sequence"/>
</dbReference>
<dbReference type="OrthoDB" id="9758603at2"/>
<dbReference type="PROSITE" id="PS50022">
    <property type="entry name" value="FA58C_3"/>
    <property type="match status" value="3"/>
</dbReference>
<evidence type="ECO:0000313" key="7">
    <source>
        <dbReference type="Proteomes" id="UP000219612"/>
    </source>
</evidence>
<dbReference type="InterPro" id="IPR006102">
    <property type="entry name" value="Ig-like_GH2"/>
</dbReference>
<evidence type="ECO:0000256" key="4">
    <source>
        <dbReference type="SAM" id="MobiDB-lite"/>
    </source>
</evidence>
<dbReference type="PROSITE" id="PS51318">
    <property type="entry name" value="TAT"/>
    <property type="match status" value="1"/>
</dbReference>
<evidence type="ECO:0000256" key="1">
    <source>
        <dbReference type="ARBA" id="ARBA00007401"/>
    </source>
</evidence>
<evidence type="ECO:0000256" key="2">
    <source>
        <dbReference type="ARBA" id="ARBA00022801"/>
    </source>
</evidence>
<sequence>MVDSPSVSRRAFLGASSGLLASVALPPGAAGAASSERTLAITSEKAPGGKGELALHRPVTASSTAYGPAQPSFAVDRLAQTGVKGSGWRAAAGDPQWIAVDLQGPCEIERITLTFEATLDDKPFDGKYNATDGDEIRSSAATAYKIEVSSDGTTWTLAHATAEGAGGVQQIALAKPVRARHVRLTVLERHNTNPAGLNGFQVYGRTLGPRPEARGWTDWAGGNTKPAPALGVAPDGTVPLESGWALTMDDFADSALRDWVPATVPGTVLASLVEQGHLPDPVGGFENLRIPEALSRHAWWYRREFTLPRGFDTSRRVWLEFDGVNHAATTWVNGAEVGTLTHPFARAAYDITEALKAHSRHTVSVKITPMPHPGTPGDKSLTSWTFLHGGSMYKDSPTYLAVSGWDWMPAVRDRVSGIWNHVRLRGTGDIVIGDPHIATKVPDLRTAEVTVTVPVRNAAATATTVTLKSSLGGSKTVTVAAGATTDVVFDTVKVRNPKLWWPNGYGEPHLHDLIVTATVGRTVSDSRKVRHGLREFSYDTFQPVVISPPAKPPLEFQNGKATQTVTFDRQHKRFVRLQMGARATGWGVSLWSLSVSDGDGADLALHQTATASSAADGTDPGEVTDGDAGTRWSSDYRDNEWIQVDLGAAADFDRVTVQWEQAFALDYRVQVSGDGDAWDDVKAVNNETPLGNYGPQTVDVPSTTARYVRLQTGRRATSWGVSLWTLSVLGGGTDLALNKPATASSSESSNPPANVTDGNPRTRWASSEYADGQWIQVDLGTAVTFDQVKVAWETAYAKDFVIQASADGESWTDVKAVDNTVVELKISVNGVPVFCRGGNWGWDELLRRTQPHLLREAVAMHRDMNFTMIRNWIGSSTREELYAACDEYGILVWNDFWEAGPFIDASETYDAIVADTIRRYRHHPSIAVWCGANEQFPPPAIDAGLRKAVAELDPEIAYVPSSNAGIVSGNGPWHWIDPATYADPDIYVAGALGFHTEIGMPVIPHAETMRNLAGGEPAWPIGEVWGYHDWATSGNQHVDGYQQAIEDRLGVASTLEEFTARAQFVNYESHRAMFEAWNSRLFDNASGLLLWMSHPAWYSTVWQTYDYDLDVNGAYYGARKSCAPRHVQADPGTWRVRAVNHTPSALTGVVVTARAYDLAGKPLGAEQKQTLSVAPSATTPAFTVAAVSGQPLHLVRLEMRTSKGELLAENTYWRYDKPSDMRALSTMARTSLDVRTTPAGPGVTATISNRGRTVAALVRVALRDGEGERVLPAEYTDNYFWLLPGETRKVGITWPSRLGRPHGLKVTAEAYNS</sequence>
<dbReference type="PANTHER" id="PTHR43536">
    <property type="entry name" value="MANNOSYLGLYCOPROTEIN ENDO-BETA-MANNOSIDASE"/>
    <property type="match status" value="1"/>
</dbReference>
<keyword evidence="7" id="KW-1185">Reference proteome</keyword>
<dbReference type="Gene3D" id="2.60.40.10">
    <property type="entry name" value="Immunoglobulins"/>
    <property type="match status" value="2"/>
</dbReference>
<dbReference type="Gene3D" id="3.20.20.80">
    <property type="entry name" value="Glycosidases"/>
    <property type="match status" value="1"/>
</dbReference>
<dbReference type="PANTHER" id="PTHR43536:SF1">
    <property type="entry name" value="MANNOSYLGLYCOPROTEIN ENDO-BETA-MANNOSIDASE"/>
    <property type="match status" value="1"/>
</dbReference>
<dbReference type="Pfam" id="PF00754">
    <property type="entry name" value="F5_F8_type_C"/>
    <property type="match status" value="3"/>
</dbReference>
<evidence type="ECO:0000313" key="6">
    <source>
        <dbReference type="EMBL" id="SNY64712.1"/>
    </source>
</evidence>
<reference evidence="6 7" key="1">
    <citation type="submission" date="2017-09" db="EMBL/GenBank/DDBJ databases">
        <authorList>
            <person name="Ehlers B."/>
            <person name="Leendertz F.H."/>
        </authorList>
    </citation>
    <scope>NUCLEOTIDE SEQUENCE [LARGE SCALE GENOMIC DNA]</scope>
    <source>
        <strain evidence="6 7">CGMCC 4.6857</strain>
    </source>
</reference>
<dbReference type="InterPro" id="IPR008979">
    <property type="entry name" value="Galactose-bd-like_sf"/>
</dbReference>
<dbReference type="EMBL" id="OBDY01000027">
    <property type="protein sequence ID" value="SNY64712.1"/>
    <property type="molecule type" value="Genomic_DNA"/>
</dbReference>
<feature type="domain" description="F5/8 type C" evidence="5">
    <location>
        <begin position="588"/>
        <end position="731"/>
    </location>
</feature>
<dbReference type="GO" id="GO:0004553">
    <property type="term" value="F:hydrolase activity, hydrolyzing O-glycosyl compounds"/>
    <property type="evidence" value="ECO:0007669"/>
    <property type="project" value="InterPro"/>
</dbReference>
<name>A0A285JWL2_9ACTN</name>
<keyword evidence="3" id="KW-0326">Glycosidase</keyword>
<feature type="region of interest" description="Disordered" evidence="4">
    <location>
        <begin position="739"/>
        <end position="763"/>
    </location>
</feature>
<dbReference type="RefSeq" id="WP_097327159.1">
    <property type="nucleotide sequence ID" value="NZ_OBDY01000027.1"/>
</dbReference>
<dbReference type="Gene3D" id="2.60.120.260">
    <property type="entry name" value="Galactose-binding domain-like"/>
    <property type="match status" value="4"/>
</dbReference>
<feature type="domain" description="F5/8 type C" evidence="5">
    <location>
        <begin position="34"/>
        <end position="205"/>
    </location>
</feature>
<dbReference type="GO" id="GO:0005975">
    <property type="term" value="P:carbohydrate metabolic process"/>
    <property type="evidence" value="ECO:0007669"/>
    <property type="project" value="InterPro"/>
</dbReference>
<protein>
    <submittedName>
        <fullName evidence="6">Glycosyl hydrolases family 2, sugar binding domain</fullName>
    </submittedName>
</protein>
<dbReference type="InterPro" id="IPR000421">
    <property type="entry name" value="FA58C"/>
</dbReference>
<dbReference type="Pfam" id="PF18368">
    <property type="entry name" value="Ig_GlcNase"/>
    <property type="match status" value="1"/>
</dbReference>
<feature type="compositionally biased region" description="Low complexity" evidence="4">
    <location>
        <begin position="739"/>
        <end position="754"/>
    </location>
</feature>
<dbReference type="InterPro" id="IPR043534">
    <property type="entry name" value="EBDG/EBM"/>
</dbReference>
<proteinExistence type="inferred from homology"/>
<dbReference type="InterPro" id="IPR054593">
    <property type="entry name" value="Beta-mannosidase-like_N2"/>
</dbReference>
<feature type="domain" description="F5/8 type C" evidence="5">
    <location>
        <begin position="738"/>
        <end position="823"/>
    </location>
</feature>
<accession>A0A285JWL2</accession>
<dbReference type="InterPro" id="IPR041351">
    <property type="entry name" value="Ig_GlcNase"/>
</dbReference>
<dbReference type="SUPFAM" id="SSF49303">
    <property type="entry name" value="beta-Galactosidase/glucuronidase domain"/>
    <property type="match status" value="3"/>
</dbReference>
<organism evidence="6 7">
    <name type="scientific">Paractinoplanes atraurantiacus</name>
    <dbReference type="NCBI Taxonomy" id="1036182"/>
    <lineage>
        <taxon>Bacteria</taxon>
        <taxon>Bacillati</taxon>
        <taxon>Actinomycetota</taxon>
        <taxon>Actinomycetes</taxon>
        <taxon>Micromonosporales</taxon>
        <taxon>Micromonosporaceae</taxon>
        <taxon>Paractinoplanes</taxon>
    </lineage>
</organism>
<dbReference type="InterPro" id="IPR036156">
    <property type="entry name" value="Beta-gal/glucu_dom_sf"/>
</dbReference>
<dbReference type="InterPro" id="IPR017853">
    <property type="entry name" value="GH"/>
</dbReference>
<keyword evidence="2 6" id="KW-0378">Hydrolase</keyword>
<dbReference type="InterPro" id="IPR006311">
    <property type="entry name" value="TAT_signal"/>
</dbReference>
<gene>
    <name evidence="6" type="ORF">SAMN05421748_12726</name>
</gene>
<comment type="similarity">
    <text evidence="1">Belongs to the glycosyl hydrolase 2 family.</text>
</comment>
<feature type="region of interest" description="Disordered" evidence="4">
    <location>
        <begin position="610"/>
        <end position="630"/>
    </location>
</feature>